<dbReference type="SUPFAM" id="SSF117281">
    <property type="entry name" value="Kelch motif"/>
    <property type="match status" value="1"/>
</dbReference>
<evidence type="ECO:0000313" key="6">
    <source>
        <dbReference type="Proteomes" id="UP000789901"/>
    </source>
</evidence>
<keyword evidence="3" id="KW-0472">Membrane</keyword>
<feature type="domain" description="Attractin/MKLN-like beta-propeller" evidence="4">
    <location>
        <begin position="158"/>
        <end position="397"/>
    </location>
</feature>
<dbReference type="PANTHER" id="PTHR46093">
    <property type="entry name" value="ACYL-COA-BINDING DOMAIN-CONTAINING PROTEIN 5"/>
    <property type="match status" value="1"/>
</dbReference>
<evidence type="ECO:0000259" key="4">
    <source>
        <dbReference type="Pfam" id="PF24981"/>
    </source>
</evidence>
<feature type="transmembrane region" description="Helical" evidence="3">
    <location>
        <begin position="421"/>
        <end position="444"/>
    </location>
</feature>
<keyword evidence="1" id="KW-0880">Kelch repeat</keyword>
<protein>
    <submittedName>
        <fullName evidence="5">13755_t:CDS:1</fullName>
    </submittedName>
</protein>
<name>A0ABN7UY85_GIGMA</name>
<keyword evidence="6" id="KW-1185">Reference proteome</keyword>
<evidence type="ECO:0000256" key="1">
    <source>
        <dbReference type="ARBA" id="ARBA00022441"/>
    </source>
</evidence>
<dbReference type="InterPro" id="IPR015915">
    <property type="entry name" value="Kelch-typ_b-propeller"/>
</dbReference>
<accession>A0ABN7UY85</accession>
<organism evidence="5 6">
    <name type="scientific">Gigaspora margarita</name>
    <dbReference type="NCBI Taxonomy" id="4874"/>
    <lineage>
        <taxon>Eukaryota</taxon>
        <taxon>Fungi</taxon>
        <taxon>Fungi incertae sedis</taxon>
        <taxon>Mucoromycota</taxon>
        <taxon>Glomeromycotina</taxon>
        <taxon>Glomeromycetes</taxon>
        <taxon>Diversisporales</taxon>
        <taxon>Gigasporaceae</taxon>
        <taxon>Gigaspora</taxon>
    </lineage>
</organism>
<reference evidence="5 6" key="1">
    <citation type="submission" date="2021-06" db="EMBL/GenBank/DDBJ databases">
        <authorList>
            <person name="Kallberg Y."/>
            <person name="Tangrot J."/>
            <person name="Rosling A."/>
        </authorList>
    </citation>
    <scope>NUCLEOTIDE SEQUENCE [LARGE SCALE GENOMIC DNA]</scope>
    <source>
        <strain evidence="5 6">120-4 pot B 10/14</strain>
    </source>
</reference>
<dbReference type="PANTHER" id="PTHR46093:SF18">
    <property type="entry name" value="FIBRONECTIN TYPE-III DOMAIN-CONTAINING PROTEIN"/>
    <property type="match status" value="1"/>
</dbReference>
<proteinExistence type="predicted"/>
<dbReference type="InterPro" id="IPR056737">
    <property type="entry name" value="Beta-prop_ATRN-MKLN-like"/>
</dbReference>
<evidence type="ECO:0000313" key="5">
    <source>
        <dbReference type="EMBL" id="CAG8701063.1"/>
    </source>
</evidence>
<keyword evidence="2" id="KW-0677">Repeat</keyword>
<keyword evidence="3" id="KW-0812">Transmembrane</keyword>
<dbReference type="Gene3D" id="2.120.10.80">
    <property type="entry name" value="Kelch-type beta propeller"/>
    <property type="match status" value="2"/>
</dbReference>
<evidence type="ECO:0000256" key="3">
    <source>
        <dbReference type="SAM" id="Phobius"/>
    </source>
</evidence>
<dbReference type="Proteomes" id="UP000789901">
    <property type="component" value="Unassembled WGS sequence"/>
</dbReference>
<evidence type="ECO:0000256" key="2">
    <source>
        <dbReference type="ARBA" id="ARBA00022737"/>
    </source>
</evidence>
<gene>
    <name evidence="5" type="ORF">GMARGA_LOCUS12127</name>
</gene>
<comment type="caution">
    <text evidence="5">The sequence shown here is derived from an EMBL/GenBank/DDBJ whole genome shotgun (WGS) entry which is preliminary data.</text>
</comment>
<dbReference type="EMBL" id="CAJVQB010007319">
    <property type="protein sequence ID" value="CAG8701063.1"/>
    <property type="molecule type" value="Genomic_DNA"/>
</dbReference>
<keyword evidence="3" id="KW-1133">Transmembrane helix</keyword>
<dbReference type="Pfam" id="PF24981">
    <property type="entry name" value="Beta-prop_ATRN-LZTR1"/>
    <property type="match status" value="1"/>
</dbReference>
<sequence length="460" mass="50715">MYSLWNPKLKLLIKIIFFVIVFIHNNVTGNFIPEGRAGQEAILIGTQLYFMGGSRTIPSSNPIKSNIRSYNLSDEVFFLDLSNTFSTNNPPFVDLSDAGARMKFGNEKGSAVFGGPNQEVYLVGGTQQNLALLNKDDQNITITSNQTLMIEEIFNTYNATDQMIFRYRPASRNWSPFGQGVSGTQPTRRRSTSTVIDQKGIIYIFGGRIEFDMFSHTLILYNELYTFDTTLTKWDKIDAVNAPSARSHATPILLPSGKILYIGGVTQSAPGITTNLLPMTETTSTSFLVQSRVGHTATLAPDNKTIIIIGGTTSYQLNQTIPIPNYLILNVATEPYQYSELKSSGNEPPPLSFHTSTLYRNYIIVAFGNITNDALPSYETSPNIYLLDVNCFAWVNSFSSGNSSCPTPLLSPSSTPGPNTGLAICIILAGVFALLVLAAIIWFINKKMKQSSLKSPYQNY</sequence>